<feature type="domain" description="ERAP1-like C-terminal" evidence="3">
    <location>
        <begin position="1"/>
        <end position="112"/>
    </location>
</feature>
<dbReference type="InterPro" id="IPR024571">
    <property type="entry name" value="ERAP1-like_C_dom"/>
</dbReference>
<evidence type="ECO:0000256" key="1">
    <source>
        <dbReference type="ARBA" id="ARBA00010136"/>
    </source>
</evidence>
<dbReference type="Gene3D" id="1.25.50.20">
    <property type="match status" value="1"/>
</dbReference>
<evidence type="ECO:0000259" key="3">
    <source>
        <dbReference type="Pfam" id="PF11838"/>
    </source>
</evidence>
<keyword evidence="2 4" id="KW-0031">Aminopeptidase</keyword>
<keyword evidence="2 4" id="KW-0645">Protease</keyword>
<keyword evidence="2 4" id="KW-0378">Hydrolase</keyword>
<sequence length="121" mass="14044">MFQRFVTETDSAEKLNLIRGLAGIQSSWILNEFITTATDENYVRAQDFFSCLIAISENPIGTPLVWDWVRSNWEFLVNRYTLNDRYLGSLIPSITKTFATEIKLNEMENFLLSIPMLELEL</sequence>
<dbReference type="GO" id="GO:0005737">
    <property type="term" value="C:cytoplasm"/>
    <property type="evidence" value="ECO:0007669"/>
    <property type="project" value="TreeGrafter"/>
</dbReference>
<dbReference type="GO" id="GO:0008270">
    <property type="term" value="F:zinc ion binding"/>
    <property type="evidence" value="ECO:0007669"/>
    <property type="project" value="TreeGrafter"/>
</dbReference>
<name>V9ILV5_APICE</name>
<dbReference type="GO" id="GO:0043171">
    <property type="term" value="P:peptide catabolic process"/>
    <property type="evidence" value="ECO:0007669"/>
    <property type="project" value="TreeGrafter"/>
</dbReference>
<dbReference type="PANTHER" id="PTHR11533">
    <property type="entry name" value="PROTEASE M1 ZINC METALLOPROTEASE"/>
    <property type="match status" value="1"/>
</dbReference>
<dbReference type="GO" id="GO:0016020">
    <property type="term" value="C:membrane"/>
    <property type="evidence" value="ECO:0007669"/>
    <property type="project" value="TreeGrafter"/>
</dbReference>
<proteinExistence type="evidence at transcript level"/>
<evidence type="ECO:0000313" key="4">
    <source>
        <dbReference type="EMBL" id="AEY61647.1"/>
    </source>
</evidence>
<reference evidence="4" key="1">
    <citation type="submission" date="2011-11" db="EMBL/GenBank/DDBJ databases">
        <title>Decoding the brain transcriptome of the Eastern honeybee (Apis cerana) based on pyrosequencing.</title>
        <authorList>
            <person name="Sun L."/>
            <person name="Zheng H."/>
            <person name="Wang Y."/>
            <person name="Xie X."/>
            <person name="Zhu Y."/>
            <person name="Gu W."/>
            <person name="Wang S."/>
        </authorList>
    </citation>
    <scope>NUCLEOTIDE SEQUENCE</scope>
    <source>
        <tissue evidence="4">Brain</tissue>
    </source>
</reference>
<accession>V9ILV5</accession>
<evidence type="ECO:0000256" key="2">
    <source>
        <dbReference type="ARBA" id="ARBA00022438"/>
    </source>
</evidence>
<dbReference type="AlphaFoldDB" id="V9ILV5"/>
<dbReference type="GO" id="GO:0006508">
    <property type="term" value="P:proteolysis"/>
    <property type="evidence" value="ECO:0007669"/>
    <property type="project" value="TreeGrafter"/>
</dbReference>
<dbReference type="InterPro" id="IPR050344">
    <property type="entry name" value="Peptidase_M1_aminopeptidases"/>
</dbReference>
<dbReference type="EMBL" id="JR052225">
    <property type="protein sequence ID" value="AEY61647.1"/>
    <property type="molecule type" value="mRNA"/>
</dbReference>
<gene>
    <name evidence="4" type="ORF">ACCB13446</name>
</gene>
<dbReference type="GO" id="GO:0070006">
    <property type="term" value="F:metalloaminopeptidase activity"/>
    <property type="evidence" value="ECO:0007669"/>
    <property type="project" value="TreeGrafter"/>
</dbReference>
<dbReference type="GO" id="GO:0042277">
    <property type="term" value="F:peptide binding"/>
    <property type="evidence" value="ECO:0007669"/>
    <property type="project" value="TreeGrafter"/>
</dbReference>
<dbReference type="GO" id="GO:0005615">
    <property type="term" value="C:extracellular space"/>
    <property type="evidence" value="ECO:0007669"/>
    <property type="project" value="TreeGrafter"/>
</dbReference>
<organism evidence="4">
    <name type="scientific">Apis cerana</name>
    <name type="common">Indian honeybee</name>
    <dbReference type="NCBI Taxonomy" id="7461"/>
    <lineage>
        <taxon>Eukaryota</taxon>
        <taxon>Metazoa</taxon>
        <taxon>Ecdysozoa</taxon>
        <taxon>Arthropoda</taxon>
        <taxon>Hexapoda</taxon>
        <taxon>Insecta</taxon>
        <taxon>Pterygota</taxon>
        <taxon>Neoptera</taxon>
        <taxon>Endopterygota</taxon>
        <taxon>Hymenoptera</taxon>
        <taxon>Apocrita</taxon>
        <taxon>Aculeata</taxon>
        <taxon>Apoidea</taxon>
        <taxon>Anthophila</taxon>
        <taxon>Apidae</taxon>
        <taxon>Apis</taxon>
    </lineage>
</organism>
<dbReference type="PANTHER" id="PTHR11533:SF276">
    <property type="entry name" value="GLUTAMYL AMINOPEPTIDASE"/>
    <property type="match status" value="1"/>
</dbReference>
<protein>
    <submittedName>
        <fullName evidence="4">Aminopeptidase N</fullName>
    </submittedName>
</protein>
<comment type="similarity">
    <text evidence="1">Belongs to the peptidase M1 family.</text>
</comment>
<dbReference type="Pfam" id="PF11838">
    <property type="entry name" value="ERAP1_C"/>
    <property type="match status" value="1"/>
</dbReference>